<feature type="transmembrane region" description="Helical" evidence="1">
    <location>
        <begin position="141"/>
        <end position="160"/>
    </location>
</feature>
<evidence type="ECO:0000256" key="1">
    <source>
        <dbReference type="SAM" id="Phobius"/>
    </source>
</evidence>
<evidence type="ECO:0008006" key="4">
    <source>
        <dbReference type="Google" id="ProtNLM"/>
    </source>
</evidence>
<evidence type="ECO:0000313" key="2">
    <source>
        <dbReference type="EMBL" id="AIZ57187.1"/>
    </source>
</evidence>
<dbReference type="KEGG" id="mear:Mpt1_c13250"/>
<dbReference type="Pfam" id="PF06197">
    <property type="entry name" value="DUF998"/>
    <property type="match status" value="1"/>
</dbReference>
<protein>
    <recommendedName>
        <fullName evidence="4">DUF998 domain-containing protein</fullName>
    </recommendedName>
</protein>
<keyword evidence="1" id="KW-1133">Transmembrane helix</keyword>
<accession>A0A0A7LFY6</accession>
<sequence>MKVSKDRSIAFAWFGFIGVAAFIIAWICADSIDTAWQFGVNNLSDLGVSDTDAKLYFNYGCIIAGILLAIMGVGRVAYAKNAGHIAGGVLIVFGSVAFALVGWFTADDGDLHKFIATCAALFIFLAMIAVAAGNWAADRKIFAGVSIIIVFLLAAMFFAYDTAGLEAYGIILAGIWFITESVNMIVSSRKG</sequence>
<dbReference type="Proteomes" id="UP000030787">
    <property type="component" value="Chromosome"/>
</dbReference>
<dbReference type="GeneID" id="24818985"/>
<dbReference type="HOGENOM" id="CLU_1418631_0_0_2"/>
<keyword evidence="3" id="KW-1185">Reference proteome</keyword>
<dbReference type="PANTHER" id="PTHR42241">
    <property type="entry name" value="HYPOTHETICAL MEMBRANE PROTEIN, CONSERVED, DUF998 FAMILY"/>
    <property type="match status" value="1"/>
</dbReference>
<keyword evidence="1" id="KW-0472">Membrane</keyword>
<feature type="transmembrane region" description="Helical" evidence="1">
    <location>
        <begin position="56"/>
        <end position="78"/>
    </location>
</feature>
<dbReference type="RefSeq" id="WP_158386795.1">
    <property type="nucleotide sequence ID" value="NZ_CP010070.1"/>
</dbReference>
<evidence type="ECO:0000313" key="3">
    <source>
        <dbReference type="Proteomes" id="UP000030787"/>
    </source>
</evidence>
<feature type="transmembrane region" description="Helical" evidence="1">
    <location>
        <begin position="111"/>
        <end position="132"/>
    </location>
</feature>
<name>A0A0A7LFY6_9ARCH</name>
<dbReference type="AlphaFoldDB" id="A0A0A7LFY6"/>
<dbReference type="InterPro" id="IPR009339">
    <property type="entry name" value="DUF998"/>
</dbReference>
<dbReference type="OrthoDB" id="53364at2157"/>
<dbReference type="STRING" id="1577791.Mpt1_c13250"/>
<feature type="transmembrane region" description="Helical" evidence="1">
    <location>
        <begin position="166"/>
        <end position="186"/>
    </location>
</feature>
<feature type="transmembrane region" description="Helical" evidence="1">
    <location>
        <begin position="12"/>
        <end position="36"/>
    </location>
</feature>
<organism evidence="2 3">
    <name type="scientific">Candidatus Methanoplasma termitum</name>
    <dbReference type="NCBI Taxonomy" id="1577791"/>
    <lineage>
        <taxon>Archaea</taxon>
        <taxon>Methanobacteriati</taxon>
        <taxon>Thermoplasmatota</taxon>
        <taxon>Thermoplasmata</taxon>
        <taxon>Methanomassiliicoccales</taxon>
        <taxon>Methanomassiliicoccaceae</taxon>
        <taxon>Candidatus Methanoplasma</taxon>
    </lineage>
</organism>
<dbReference type="EMBL" id="CP010070">
    <property type="protein sequence ID" value="AIZ57187.1"/>
    <property type="molecule type" value="Genomic_DNA"/>
</dbReference>
<feature type="transmembrane region" description="Helical" evidence="1">
    <location>
        <begin position="85"/>
        <end position="105"/>
    </location>
</feature>
<reference evidence="2 3" key="1">
    <citation type="journal article" date="2014" name="Appl. Environ. Microbiol.">
        <title>Comparative Genome Analysis of 'Candidatus Methanoplasma termitum' Indicates a New Mode of Energy Metabolism in the Seventh Order of Methanogens.</title>
        <authorList>
            <person name="Lang K."/>
            <person name="Schuldes J."/>
            <person name="Klingl A."/>
            <person name="Poehlein A."/>
            <person name="Daniel R."/>
            <person name="Brune A."/>
        </authorList>
    </citation>
    <scope>NUCLEOTIDE SEQUENCE [LARGE SCALE GENOMIC DNA]</scope>
    <source>
        <strain evidence="3">Mpt1</strain>
    </source>
</reference>
<proteinExistence type="predicted"/>
<keyword evidence="1" id="KW-0812">Transmembrane</keyword>
<gene>
    <name evidence="2" type="ORF">Mpt1_c13250</name>
</gene>
<dbReference type="PANTHER" id="PTHR42241:SF2">
    <property type="entry name" value="HYPOTHETICAL MEMBRANE PROTEIN, CONSERVED, DUF998 FAMILY"/>
    <property type="match status" value="1"/>
</dbReference>